<dbReference type="InterPro" id="IPR036259">
    <property type="entry name" value="MFS_trans_sf"/>
</dbReference>
<dbReference type="GO" id="GO:0005351">
    <property type="term" value="F:carbohydrate:proton symporter activity"/>
    <property type="evidence" value="ECO:0007669"/>
    <property type="project" value="TreeGrafter"/>
</dbReference>
<evidence type="ECO:0000256" key="5">
    <source>
        <dbReference type="ARBA" id="ARBA00022989"/>
    </source>
</evidence>
<evidence type="ECO:0000256" key="7">
    <source>
        <dbReference type="SAM" id="MobiDB-lite"/>
    </source>
</evidence>
<dbReference type="PROSITE" id="PS00217">
    <property type="entry name" value="SUGAR_TRANSPORT_2"/>
    <property type="match status" value="1"/>
</dbReference>
<reference evidence="10 11" key="1">
    <citation type="journal article" date="2018" name="Sci. Rep.">
        <title>Comparative genomics provides insights into the lifestyle and reveals functional heterogeneity of dark septate endophytic fungi.</title>
        <authorList>
            <person name="Knapp D.G."/>
            <person name="Nemeth J.B."/>
            <person name="Barry K."/>
            <person name="Hainaut M."/>
            <person name="Henrissat B."/>
            <person name="Johnson J."/>
            <person name="Kuo A."/>
            <person name="Lim J.H.P."/>
            <person name="Lipzen A."/>
            <person name="Nolan M."/>
            <person name="Ohm R.A."/>
            <person name="Tamas L."/>
            <person name="Grigoriev I.V."/>
            <person name="Spatafora J.W."/>
            <person name="Nagy L.G."/>
            <person name="Kovacs G.M."/>
        </authorList>
    </citation>
    <scope>NUCLEOTIDE SEQUENCE [LARGE SCALE GENOMIC DNA]</scope>
    <source>
        <strain evidence="10 11">DSE2036</strain>
    </source>
</reference>
<feature type="transmembrane region" description="Helical" evidence="8">
    <location>
        <begin position="54"/>
        <end position="73"/>
    </location>
</feature>
<evidence type="ECO:0000313" key="10">
    <source>
        <dbReference type="EMBL" id="PVH95298.1"/>
    </source>
</evidence>
<dbReference type="GO" id="GO:0016020">
    <property type="term" value="C:membrane"/>
    <property type="evidence" value="ECO:0007669"/>
    <property type="project" value="UniProtKB-SubCell"/>
</dbReference>
<keyword evidence="6 8" id="KW-0472">Membrane</keyword>
<dbReference type="SUPFAM" id="SSF103473">
    <property type="entry name" value="MFS general substrate transporter"/>
    <property type="match status" value="1"/>
</dbReference>
<feature type="transmembrane region" description="Helical" evidence="8">
    <location>
        <begin position="317"/>
        <end position="340"/>
    </location>
</feature>
<comment type="similarity">
    <text evidence="2">Belongs to the major facilitator superfamily. Sugar transporter (TC 2.A.1.1) family.</text>
</comment>
<name>A0A2V1DB25_9PLEO</name>
<dbReference type="InterPro" id="IPR005828">
    <property type="entry name" value="MFS_sugar_transport-like"/>
</dbReference>
<keyword evidence="11" id="KW-1185">Reference proteome</keyword>
<dbReference type="PROSITE" id="PS00216">
    <property type="entry name" value="SUGAR_TRANSPORT_1"/>
    <property type="match status" value="1"/>
</dbReference>
<feature type="transmembrane region" description="Helical" evidence="8">
    <location>
        <begin position="85"/>
        <end position="111"/>
    </location>
</feature>
<dbReference type="PROSITE" id="PS50850">
    <property type="entry name" value="MFS"/>
    <property type="match status" value="1"/>
</dbReference>
<evidence type="ECO:0000256" key="4">
    <source>
        <dbReference type="ARBA" id="ARBA00022692"/>
    </source>
</evidence>
<keyword evidence="4 8" id="KW-0812">Transmembrane</keyword>
<dbReference type="FunFam" id="1.20.1250.20:FF:000134">
    <property type="entry name" value="MFS sugar transporter protein"/>
    <property type="match status" value="1"/>
</dbReference>
<feature type="transmembrane region" description="Helical" evidence="8">
    <location>
        <begin position="352"/>
        <end position="371"/>
    </location>
</feature>
<keyword evidence="3" id="KW-0813">Transport</keyword>
<feature type="transmembrane region" description="Helical" evidence="8">
    <location>
        <begin position="448"/>
        <end position="469"/>
    </location>
</feature>
<dbReference type="InterPro" id="IPR003663">
    <property type="entry name" value="Sugar/inositol_transpt"/>
</dbReference>
<dbReference type="PANTHER" id="PTHR48022">
    <property type="entry name" value="PLASTIDIC GLUCOSE TRANSPORTER 4"/>
    <property type="match status" value="1"/>
</dbReference>
<comment type="subcellular location">
    <subcellularLocation>
        <location evidence="1">Membrane</location>
        <topology evidence="1">Multi-pass membrane protein</topology>
    </subcellularLocation>
</comment>
<feature type="transmembrane region" description="Helical" evidence="8">
    <location>
        <begin position="420"/>
        <end position="442"/>
    </location>
</feature>
<proteinExistence type="inferred from homology"/>
<feature type="region of interest" description="Disordered" evidence="7">
    <location>
        <begin position="240"/>
        <end position="262"/>
    </location>
</feature>
<dbReference type="OrthoDB" id="5399138at2759"/>
<feature type="transmembrane region" description="Helical" evidence="8">
    <location>
        <begin position="174"/>
        <end position="196"/>
    </location>
</feature>
<dbReference type="Pfam" id="PF00083">
    <property type="entry name" value="Sugar_tr"/>
    <property type="match status" value="1"/>
</dbReference>
<dbReference type="AlphaFoldDB" id="A0A2V1DB25"/>
<dbReference type="Gene3D" id="1.20.1250.20">
    <property type="entry name" value="MFS general substrate transporter like domains"/>
    <property type="match status" value="1"/>
</dbReference>
<feature type="transmembrane region" description="Helical" evidence="8">
    <location>
        <begin position="383"/>
        <end position="408"/>
    </location>
</feature>
<gene>
    <name evidence="10" type="ORF">DM02DRAFT_617998</name>
</gene>
<keyword evidence="5 8" id="KW-1133">Transmembrane helix</keyword>
<dbReference type="Proteomes" id="UP000244855">
    <property type="component" value="Unassembled WGS sequence"/>
</dbReference>
<sequence>MYTLPQLSWPPRYVTASILCSFGGFVFGMDTSVIGPVTVMERYIDDFGAFSSTIHGLIVSSILITAAISSFFAGRIADALGRIKCISLGGLIFSVGAAIQAAASHLGMFVAGRAVEGVGEGFFLGALVVYICEIAPPRQRGPLTSSPQLMTTMGLVSGYFICYGTRALHSSLAWRLPFVLLAALSASFAFSVYFWLPESPRWLSLQGKEADANKVWEALDVNSADREKIILQQGGPETGIALEPTPTATPEDNGRDIAVPSPVSTPKKSALLDAFAPDVRARTLLGIFLMAMQQLSGIDGVLYYAPTLFKHAGLTSSSASFLASGVSAIVIFAVTILALIWADQWGRRQSTIYGGLGLSFLMLLMGSLYAANAVHETSGAGRWIVIVSIYLFAVIFSISWAVGIKIYVAESQPQHTRASATGLAHGSNWVANFLVALTTPVLLERSSFGAYFLFGGCTFATVIVCFLWMEETKGKSLDDAGGNTRLVNVAT</sequence>
<organism evidence="10 11">
    <name type="scientific">Periconia macrospinosa</name>
    <dbReference type="NCBI Taxonomy" id="97972"/>
    <lineage>
        <taxon>Eukaryota</taxon>
        <taxon>Fungi</taxon>
        <taxon>Dikarya</taxon>
        <taxon>Ascomycota</taxon>
        <taxon>Pezizomycotina</taxon>
        <taxon>Dothideomycetes</taxon>
        <taxon>Pleosporomycetidae</taxon>
        <taxon>Pleosporales</taxon>
        <taxon>Massarineae</taxon>
        <taxon>Periconiaceae</taxon>
        <taxon>Periconia</taxon>
    </lineage>
</organism>
<dbReference type="InterPro" id="IPR020846">
    <property type="entry name" value="MFS_dom"/>
</dbReference>
<dbReference type="EMBL" id="KZ805501">
    <property type="protein sequence ID" value="PVH95298.1"/>
    <property type="molecule type" value="Genomic_DNA"/>
</dbReference>
<evidence type="ECO:0000256" key="8">
    <source>
        <dbReference type="SAM" id="Phobius"/>
    </source>
</evidence>
<feature type="domain" description="Major facilitator superfamily (MFS) profile" evidence="9">
    <location>
        <begin position="16"/>
        <end position="473"/>
    </location>
</feature>
<keyword evidence="10" id="KW-0762">Sugar transport</keyword>
<dbReference type="PANTHER" id="PTHR48022:SF2">
    <property type="entry name" value="PLASTIDIC GLUCOSE TRANSPORTER 4"/>
    <property type="match status" value="1"/>
</dbReference>
<dbReference type="InterPro" id="IPR050360">
    <property type="entry name" value="MFS_Sugar_Transporters"/>
</dbReference>
<accession>A0A2V1DB25</accession>
<evidence type="ECO:0000256" key="3">
    <source>
        <dbReference type="ARBA" id="ARBA00022448"/>
    </source>
</evidence>
<evidence type="ECO:0000259" key="9">
    <source>
        <dbReference type="PROSITE" id="PS50850"/>
    </source>
</evidence>
<dbReference type="InterPro" id="IPR005829">
    <property type="entry name" value="Sugar_transporter_CS"/>
</dbReference>
<dbReference type="PRINTS" id="PR00171">
    <property type="entry name" value="SUGRTRNSPORT"/>
</dbReference>
<evidence type="ECO:0000256" key="1">
    <source>
        <dbReference type="ARBA" id="ARBA00004141"/>
    </source>
</evidence>
<feature type="transmembrane region" description="Helical" evidence="8">
    <location>
        <begin position="12"/>
        <end position="34"/>
    </location>
</feature>
<evidence type="ECO:0000256" key="2">
    <source>
        <dbReference type="ARBA" id="ARBA00010992"/>
    </source>
</evidence>
<evidence type="ECO:0000256" key="6">
    <source>
        <dbReference type="ARBA" id="ARBA00023136"/>
    </source>
</evidence>
<protein>
    <submittedName>
        <fullName evidence="10">Putative MFS sugar transporter</fullName>
    </submittedName>
</protein>
<evidence type="ECO:0000313" key="11">
    <source>
        <dbReference type="Proteomes" id="UP000244855"/>
    </source>
</evidence>
<dbReference type="STRING" id="97972.A0A2V1DB25"/>
<feature type="transmembrane region" description="Helical" evidence="8">
    <location>
        <begin position="284"/>
        <end position="305"/>
    </location>
</feature>